<keyword evidence="2 7" id="KW-0479">Metal-binding</keyword>
<proteinExistence type="inferred from homology"/>
<feature type="binding site" evidence="6">
    <location>
        <position position="191"/>
    </location>
    <ligand>
        <name>pyrroloquinoline quinone</name>
        <dbReference type="ChEBI" id="CHEBI:58442"/>
    </ligand>
</feature>
<dbReference type="Pfam" id="PF01011">
    <property type="entry name" value="PQQ"/>
    <property type="match status" value="2"/>
</dbReference>
<evidence type="ECO:0000256" key="7">
    <source>
        <dbReference type="PIRSR" id="PIRSR617512-3"/>
    </source>
</evidence>
<dbReference type="AlphaFoldDB" id="A0A4Y9KQI3"/>
<dbReference type="NCBIfam" id="TIGR03075">
    <property type="entry name" value="PQQ_enz_alc_DH"/>
    <property type="match status" value="1"/>
</dbReference>
<dbReference type="Proteomes" id="UP000298225">
    <property type="component" value="Unassembled WGS sequence"/>
</dbReference>
<name>A0A4Y9KQI3_9BRAD</name>
<keyword evidence="7" id="KW-0106">Calcium</keyword>
<sequence length="582" mass="62356">MACTTTSWREYMTFGTKGFLAGISMIAVLAAVNSGVRANDSLIKAQSDANQWAVAGHDYANTRYSPLKQINTENAGKLTLAYSFSLASLRSNESSPIVIGNTLYVSSSWGPKYVYALDAATGARKWTWEPEIPEDVLQYACCDVNNRGVSYADGKIFIGRLDGKLTALDAATGKSLWTTKVVDYKQGSVITSPPLVVRDKVITGFGGGEYGVRGSLQAFDINTGKQLWQTFTVPSPDEPGGDTWKGDSAQHGGGAAWLVGSYDPKTDTVYWGTSNPGPWNTGVRSTGDGNFGKLTNLYTASTLALDPNTGKIKWHIQTTPADAWDYDGVNEAVLADLKIGGNTVPALMKADRNGYFFVANRETGKVLSAEKYVFSNWAKKWDVNTMRAVEDPDKRPGPGHPAKDICPNLIGGKNWQPMSFNPQTGLVYIPSNNVCMDWSVSDVAYKRGVFYLGAEFPTKEGPGGFLGELVAWDPIAQKKVWSIKEDLPFNGGTLTTGGGLVFAGNIHGDFRAIDAKSGKVLWSKNLGSGIGAGPVTYSVDGKQYVAIVVGRTAALPAFLGEVGKKMTAAAPEGGSLFVFSVQ</sequence>
<comment type="similarity">
    <text evidence="1">Belongs to the bacterial PQQ dehydrogenase family.</text>
</comment>
<dbReference type="SMART" id="SM00564">
    <property type="entry name" value="PQQ"/>
    <property type="match status" value="5"/>
</dbReference>
<keyword evidence="11" id="KW-1185">Reference proteome</keyword>
<dbReference type="GO" id="GO:0016614">
    <property type="term" value="F:oxidoreductase activity, acting on CH-OH group of donors"/>
    <property type="evidence" value="ECO:0007669"/>
    <property type="project" value="InterPro"/>
</dbReference>
<dbReference type="EC" id="1.1.2.-" evidence="10"/>
<evidence type="ECO:0000256" key="6">
    <source>
        <dbReference type="PIRSR" id="PIRSR617512-2"/>
    </source>
</evidence>
<feature type="binding site" evidence="6">
    <location>
        <position position="93"/>
    </location>
    <ligand>
        <name>pyrroloquinoline quinone</name>
        <dbReference type="ChEBI" id="CHEBI:58442"/>
    </ligand>
</feature>
<reference evidence="10 11" key="1">
    <citation type="submission" date="2019-03" db="EMBL/GenBank/DDBJ databases">
        <title>Bradyrhizobium strains diversity isolated from Chamaecrista fasciculata.</title>
        <authorList>
            <person name="Urquiaga M.C.O."/>
            <person name="Hungria M."/>
            <person name="Delamuta J.R.M."/>
        </authorList>
    </citation>
    <scope>NUCLEOTIDE SEQUENCE [LARGE SCALE GENOMIC DNA]</scope>
    <source>
        <strain evidence="10 11">CNPSo 3424</strain>
    </source>
</reference>
<keyword evidence="8" id="KW-1015">Disulfide bond</keyword>
<dbReference type="GO" id="GO:0005509">
    <property type="term" value="F:calcium ion binding"/>
    <property type="evidence" value="ECO:0007669"/>
    <property type="project" value="InterPro"/>
</dbReference>
<dbReference type="PANTHER" id="PTHR32303">
    <property type="entry name" value="QUINOPROTEIN ALCOHOL DEHYDROGENASE (CYTOCHROME C)"/>
    <property type="match status" value="1"/>
</dbReference>
<accession>A0A4Y9KQI3</accession>
<evidence type="ECO:0000313" key="10">
    <source>
        <dbReference type="EMBL" id="TFV29807.1"/>
    </source>
</evidence>
<feature type="disulfide bond" evidence="8">
    <location>
        <begin position="141"/>
        <end position="142"/>
    </location>
</feature>
<gene>
    <name evidence="10" type="ORF">E4K66_36905</name>
</gene>
<evidence type="ECO:0000256" key="2">
    <source>
        <dbReference type="ARBA" id="ARBA00022723"/>
    </source>
</evidence>
<evidence type="ECO:0000256" key="5">
    <source>
        <dbReference type="PIRSR" id="PIRSR617512-1"/>
    </source>
</evidence>
<dbReference type="InterPro" id="IPR017512">
    <property type="entry name" value="PQQ_MeOH/EtOH_DH"/>
</dbReference>
<dbReference type="InterPro" id="IPR011047">
    <property type="entry name" value="Quinoprotein_ADH-like_sf"/>
</dbReference>
<protein>
    <submittedName>
        <fullName evidence="10">PQQ-dependent dehydrogenase, methanol/ethanol family</fullName>
        <ecNumber evidence="10">1.1.2.-</ecNumber>
    </submittedName>
</protein>
<evidence type="ECO:0000259" key="9">
    <source>
        <dbReference type="Pfam" id="PF01011"/>
    </source>
</evidence>
<organism evidence="10 11">
    <name type="scientific">Bradyrhizobium frederickii</name>
    <dbReference type="NCBI Taxonomy" id="2560054"/>
    <lineage>
        <taxon>Bacteria</taxon>
        <taxon>Pseudomonadati</taxon>
        <taxon>Pseudomonadota</taxon>
        <taxon>Alphaproteobacteria</taxon>
        <taxon>Hyphomicrobiales</taxon>
        <taxon>Nitrobacteraceae</taxon>
        <taxon>Bradyrhizobium</taxon>
    </lineage>
</organism>
<dbReference type="OrthoDB" id="9794322at2"/>
<evidence type="ECO:0000313" key="11">
    <source>
        <dbReference type="Proteomes" id="UP000298225"/>
    </source>
</evidence>
<dbReference type="Gene3D" id="2.140.10.10">
    <property type="entry name" value="Quinoprotein alcohol dehydrogenase-like superfamily"/>
    <property type="match status" value="1"/>
</dbReference>
<evidence type="ECO:0000256" key="8">
    <source>
        <dbReference type="PIRSR" id="PIRSR617512-4"/>
    </source>
</evidence>
<comment type="caution">
    <text evidence="10">The sequence shown here is derived from an EMBL/GenBank/DDBJ whole genome shotgun (WGS) entry which is preliminary data.</text>
</comment>
<keyword evidence="4 10" id="KW-0560">Oxidoreductase</keyword>
<feature type="active site" description="Proton acceptor" evidence="5">
    <location>
        <position position="325"/>
    </location>
</feature>
<feature type="binding site" evidence="7">
    <location>
        <position position="275"/>
    </location>
    <ligand>
        <name>Ca(2+)</name>
        <dbReference type="ChEBI" id="CHEBI:29108"/>
    </ligand>
</feature>
<feature type="binding site" evidence="6">
    <location>
        <begin position="414"/>
        <end position="415"/>
    </location>
    <ligand>
        <name>pyrroloquinoline quinone</name>
        <dbReference type="ChEBI" id="CHEBI:58442"/>
    </ligand>
</feature>
<dbReference type="EMBL" id="SPQU01000043">
    <property type="protein sequence ID" value="TFV29807.1"/>
    <property type="molecule type" value="Genomic_DNA"/>
</dbReference>
<feature type="binding site" evidence="6">
    <location>
        <position position="147"/>
    </location>
    <ligand>
        <name>pyrroloquinoline quinone</name>
        <dbReference type="ChEBI" id="CHEBI:58442"/>
    </ligand>
</feature>
<dbReference type="GO" id="GO:0016020">
    <property type="term" value="C:membrane"/>
    <property type="evidence" value="ECO:0007669"/>
    <property type="project" value="InterPro"/>
</dbReference>
<evidence type="ECO:0000256" key="3">
    <source>
        <dbReference type="ARBA" id="ARBA00022891"/>
    </source>
</evidence>
<feature type="domain" description="Pyrrolo-quinoline quinone repeat" evidence="9">
    <location>
        <begin position="52"/>
        <end position="367"/>
    </location>
</feature>
<comment type="cofactor">
    <cofactor evidence="6">
        <name>pyrroloquinoline quinone</name>
        <dbReference type="ChEBI" id="CHEBI:58442"/>
    </cofactor>
    <text evidence="6">Binds 1 PQQ group per subunit.</text>
</comment>
<dbReference type="InterPro" id="IPR018391">
    <property type="entry name" value="PQQ_b-propeller_rpt"/>
</dbReference>
<feature type="domain" description="Pyrrolo-quinoline quinone repeat" evidence="9">
    <location>
        <begin position="480"/>
        <end position="545"/>
    </location>
</feature>
<feature type="binding site" evidence="7">
    <location>
        <position position="325"/>
    </location>
    <ligand>
        <name>Ca(2+)</name>
        <dbReference type="ChEBI" id="CHEBI:29108"/>
    </ligand>
</feature>
<dbReference type="InterPro" id="IPR002372">
    <property type="entry name" value="PQQ_rpt_dom"/>
</dbReference>
<evidence type="ECO:0000256" key="1">
    <source>
        <dbReference type="ARBA" id="ARBA00008156"/>
    </source>
</evidence>
<feature type="binding site" evidence="7">
    <location>
        <position position="209"/>
    </location>
    <ligand>
        <name>Ca(2+)</name>
        <dbReference type="ChEBI" id="CHEBI:29108"/>
    </ligand>
</feature>
<dbReference type="SUPFAM" id="SSF50998">
    <property type="entry name" value="Quinoprotein alcohol dehydrogenase-like"/>
    <property type="match status" value="1"/>
</dbReference>
<dbReference type="PANTHER" id="PTHR32303:SF20">
    <property type="entry name" value="QUINOPROTEIN ETHANOL DEHYDROGENASE"/>
    <property type="match status" value="1"/>
</dbReference>
<evidence type="ECO:0000256" key="4">
    <source>
        <dbReference type="ARBA" id="ARBA00023002"/>
    </source>
</evidence>
<comment type="cofactor">
    <cofactor evidence="7">
        <name>Ca(2+)</name>
        <dbReference type="ChEBI" id="CHEBI:29108"/>
    </cofactor>
    <text evidence="7">Binds 1 Ca(2+) ion per subunit.</text>
</comment>
<keyword evidence="3 6" id="KW-0634">PQQ</keyword>